<dbReference type="InterPro" id="IPR015940">
    <property type="entry name" value="UBA"/>
</dbReference>
<dbReference type="InterPro" id="IPR038765">
    <property type="entry name" value="Papain-like_cys_pep_sf"/>
</dbReference>
<dbReference type="PROSITE" id="PS50235">
    <property type="entry name" value="USP_3"/>
    <property type="match status" value="1"/>
</dbReference>
<dbReference type="InterPro" id="IPR050164">
    <property type="entry name" value="Peptidase_C19"/>
</dbReference>
<dbReference type="GO" id="GO:0005634">
    <property type="term" value="C:nucleus"/>
    <property type="evidence" value="ECO:0007669"/>
    <property type="project" value="TreeGrafter"/>
</dbReference>
<dbReference type="CDD" id="cd14297">
    <property type="entry name" value="UBA2_spUBP14_like"/>
    <property type="match status" value="1"/>
</dbReference>
<reference evidence="20 21" key="1">
    <citation type="submission" date="2015-01" db="EMBL/GenBank/DDBJ databases">
        <title>Evolution of Trichinella species and genotypes.</title>
        <authorList>
            <person name="Korhonen P.K."/>
            <person name="Edoardo P."/>
            <person name="Giuseppe L.R."/>
            <person name="Gasser R.B."/>
        </authorList>
    </citation>
    <scope>NUCLEOTIDE SEQUENCE [LARGE SCALE GENOMIC DNA]</scope>
    <source>
        <strain evidence="20">ISS1029</strain>
    </source>
</reference>
<dbReference type="SUPFAM" id="SSF54001">
    <property type="entry name" value="Cysteine proteinases"/>
    <property type="match status" value="1"/>
</dbReference>
<evidence type="ECO:0000256" key="12">
    <source>
        <dbReference type="PIRSR" id="PIRSR016308-1"/>
    </source>
</evidence>
<dbReference type="SMART" id="SM00290">
    <property type="entry name" value="ZnF_UBP"/>
    <property type="match status" value="2"/>
</dbReference>
<dbReference type="InterPro" id="IPR001394">
    <property type="entry name" value="Peptidase_C19_UCH"/>
</dbReference>
<feature type="region of interest" description="Disordered" evidence="16">
    <location>
        <begin position="695"/>
        <end position="722"/>
    </location>
</feature>
<dbReference type="InterPro" id="IPR013083">
    <property type="entry name" value="Znf_RING/FYVE/PHD"/>
</dbReference>
<dbReference type="OrthoDB" id="5918030at2759"/>
<dbReference type="PROSITE" id="PS00972">
    <property type="entry name" value="USP_1"/>
    <property type="match status" value="1"/>
</dbReference>
<dbReference type="Pfam" id="PF00627">
    <property type="entry name" value="UBA"/>
    <property type="match status" value="1"/>
</dbReference>
<keyword evidence="3 11" id="KW-0645">Protease</keyword>
<name>A0A0V1HS48_9BILA</name>
<evidence type="ECO:0000256" key="8">
    <source>
        <dbReference type="ARBA" id="ARBA00022801"/>
    </source>
</evidence>
<evidence type="ECO:0000256" key="14">
    <source>
        <dbReference type="PROSITE-ProRule" id="PRU00502"/>
    </source>
</evidence>
<feature type="binding site" evidence="13">
    <location>
        <position position="202"/>
    </location>
    <ligand>
        <name>Zn(2+)</name>
        <dbReference type="ChEBI" id="CHEBI:29105"/>
    </ligand>
</feature>
<feature type="active site" description="Proton acceptor" evidence="12">
    <location>
        <position position="747"/>
    </location>
</feature>
<feature type="compositionally biased region" description="Gly residues" evidence="16">
    <location>
        <begin position="695"/>
        <end position="706"/>
    </location>
</feature>
<evidence type="ECO:0000259" key="19">
    <source>
        <dbReference type="PROSITE" id="PS50271"/>
    </source>
</evidence>
<evidence type="ECO:0000256" key="7">
    <source>
        <dbReference type="ARBA" id="ARBA00022786"/>
    </source>
</evidence>
<keyword evidence="10 11" id="KW-0862">Zinc</keyword>
<evidence type="ECO:0000256" key="5">
    <source>
        <dbReference type="ARBA" id="ARBA00022737"/>
    </source>
</evidence>
<dbReference type="Pfam" id="PF17807">
    <property type="entry name" value="zf-UBP_var"/>
    <property type="match status" value="1"/>
</dbReference>
<evidence type="ECO:0000256" key="3">
    <source>
        <dbReference type="ARBA" id="ARBA00022670"/>
    </source>
</evidence>
<gene>
    <name evidence="20" type="primary">Usp5</name>
    <name evidence="20" type="ORF">T11_346</name>
</gene>
<comment type="catalytic activity">
    <reaction evidence="1 11 15">
        <text>Thiol-dependent hydrolysis of ester, thioester, amide, peptide and isopeptide bonds formed by the C-terminal Gly of ubiquitin (a 76-residue protein attached to proteins as an intracellular targeting signal).</text>
        <dbReference type="EC" id="3.4.19.12"/>
    </reaction>
</comment>
<dbReference type="SUPFAM" id="SSF57850">
    <property type="entry name" value="RING/U-box"/>
    <property type="match status" value="2"/>
</dbReference>
<feature type="binding site" evidence="13">
    <location>
        <position position="180"/>
    </location>
    <ligand>
        <name>Zn(2+)</name>
        <dbReference type="ChEBI" id="CHEBI:29105"/>
    </ligand>
</feature>
<dbReference type="Gene3D" id="1.10.8.10">
    <property type="entry name" value="DNA helicase RuvA subunit, C-terminal domain"/>
    <property type="match status" value="1"/>
</dbReference>
<evidence type="ECO:0000256" key="9">
    <source>
        <dbReference type="ARBA" id="ARBA00022807"/>
    </source>
</evidence>
<accession>A0A0V1HS48</accession>
<evidence type="ECO:0000256" key="10">
    <source>
        <dbReference type="ARBA" id="ARBA00022833"/>
    </source>
</evidence>
<feature type="domain" description="UBA" evidence="17">
    <location>
        <begin position="639"/>
        <end position="686"/>
    </location>
</feature>
<keyword evidence="6 14" id="KW-0863">Zinc-finger</keyword>
<proteinExistence type="inferred from homology"/>
<dbReference type="STRING" id="268475.A0A0V1HS48"/>
<dbReference type="EC" id="3.4.19.12" evidence="11 15"/>
<feature type="domain" description="USP" evidence="18">
    <location>
        <begin position="308"/>
        <end position="785"/>
    </location>
</feature>
<dbReference type="Gene3D" id="3.90.70.10">
    <property type="entry name" value="Cysteine proteinases"/>
    <property type="match status" value="1"/>
</dbReference>
<dbReference type="InterPro" id="IPR018200">
    <property type="entry name" value="USP_CS"/>
</dbReference>
<evidence type="ECO:0000256" key="4">
    <source>
        <dbReference type="ARBA" id="ARBA00022723"/>
    </source>
</evidence>
<dbReference type="GO" id="GO:0008270">
    <property type="term" value="F:zinc ion binding"/>
    <property type="evidence" value="ECO:0007669"/>
    <property type="project" value="UniProtKB-UniRule"/>
</dbReference>
<dbReference type="PANTHER" id="PTHR24006:SF664">
    <property type="entry name" value="UBIQUITIN CARBOXYL-TERMINAL HYDROLASE"/>
    <property type="match status" value="1"/>
</dbReference>
<evidence type="ECO:0000256" key="2">
    <source>
        <dbReference type="ARBA" id="ARBA00009085"/>
    </source>
</evidence>
<dbReference type="GO" id="GO:0006508">
    <property type="term" value="P:proteolysis"/>
    <property type="evidence" value="ECO:0007669"/>
    <property type="project" value="UniProtKB-KW"/>
</dbReference>
<dbReference type="PIRSF" id="PIRSF016308">
    <property type="entry name" value="UBP"/>
    <property type="match status" value="1"/>
</dbReference>
<evidence type="ECO:0000256" key="6">
    <source>
        <dbReference type="ARBA" id="ARBA00022771"/>
    </source>
</evidence>
<keyword evidence="4 11" id="KW-0479">Metal-binding</keyword>
<evidence type="ECO:0000256" key="1">
    <source>
        <dbReference type="ARBA" id="ARBA00000707"/>
    </source>
</evidence>
<feature type="binding site" evidence="13">
    <location>
        <position position="185"/>
    </location>
    <ligand>
        <name>Zn(2+)</name>
        <dbReference type="ChEBI" id="CHEBI:29105"/>
    </ligand>
</feature>
<dbReference type="InterPro" id="IPR041432">
    <property type="entry name" value="UBP13_Znf-UBP_var"/>
</dbReference>
<dbReference type="InterPro" id="IPR028889">
    <property type="entry name" value="USP"/>
</dbReference>
<keyword evidence="9 11" id="KW-0788">Thiol protease</keyword>
<dbReference type="PANTHER" id="PTHR24006">
    <property type="entry name" value="UBIQUITIN CARBOXYL-TERMINAL HYDROLASE"/>
    <property type="match status" value="1"/>
</dbReference>
<evidence type="ECO:0000256" key="11">
    <source>
        <dbReference type="PIRNR" id="PIRNR016308"/>
    </source>
</evidence>
<evidence type="ECO:0000313" key="21">
    <source>
        <dbReference type="Proteomes" id="UP000055024"/>
    </source>
</evidence>
<comment type="similarity">
    <text evidence="2 11 15">Belongs to the peptidase C19 family.</text>
</comment>
<evidence type="ECO:0000259" key="17">
    <source>
        <dbReference type="PROSITE" id="PS50030"/>
    </source>
</evidence>
<evidence type="ECO:0000256" key="15">
    <source>
        <dbReference type="RuleBase" id="RU366025"/>
    </source>
</evidence>
<evidence type="ECO:0000256" key="13">
    <source>
        <dbReference type="PIRSR" id="PIRSR016308-3"/>
    </source>
</evidence>
<feature type="compositionally biased region" description="Low complexity" evidence="16">
    <location>
        <begin position="707"/>
        <end position="719"/>
    </location>
</feature>
<keyword evidence="5" id="KW-0677">Repeat</keyword>
<dbReference type="FunFam" id="3.30.40.10:FF:000026">
    <property type="entry name" value="Ubiquitin carboxyl-terminal hydrolase"/>
    <property type="match status" value="1"/>
</dbReference>
<dbReference type="Proteomes" id="UP000055024">
    <property type="component" value="Unassembled WGS sequence"/>
</dbReference>
<dbReference type="InterPro" id="IPR001607">
    <property type="entry name" value="Znf_UBP"/>
</dbReference>
<feature type="active site" description="Nucleophile" evidence="12">
    <location>
        <position position="317"/>
    </location>
</feature>
<dbReference type="GO" id="GO:0016579">
    <property type="term" value="P:protein deubiquitination"/>
    <property type="evidence" value="ECO:0007669"/>
    <property type="project" value="InterPro"/>
</dbReference>
<evidence type="ECO:0000256" key="16">
    <source>
        <dbReference type="SAM" id="MobiDB-lite"/>
    </source>
</evidence>
<dbReference type="EMBL" id="JYDP01000035">
    <property type="protein sequence ID" value="KRZ13104.1"/>
    <property type="molecule type" value="Genomic_DNA"/>
</dbReference>
<dbReference type="PROSITE" id="PS50271">
    <property type="entry name" value="ZF_UBP"/>
    <property type="match status" value="1"/>
</dbReference>
<keyword evidence="21" id="KW-1185">Reference proteome</keyword>
<evidence type="ECO:0000259" key="18">
    <source>
        <dbReference type="PROSITE" id="PS50235"/>
    </source>
</evidence>
<dbReference type="PROSITE" id="PS50030">
    <property type="entry name" value="UBA"/>
    <property type="match status" value="1"/>
</dbReference>
<dbReference type="Gene3D" id="3.30.40.10">
    <property type="entry name" value="Zinc/RING finger domain, C3HC4 (zinc finger)"/>
    <property type="match status" value="2"/>
</dbReference>
<dbReference type="AlphaFoldDB" id="A0A0V1HS48"/>
<sequence>MDEIAYVAPERGSPIYKDECVFCFDSPEFEHGLYICLICHVGVCRNHVVMHVTRTDHVGYLNLIREKKLLIDDDAAPPKQITKLAIGVESGFLEKRYEVRERWTVSVYPQLELVPLLESTLGPGLLYCCKAIMEAESAYRLLEVQSQAGTWDGTMLKDTIHTNLLQLDNPPKIPPSGWRCQAEGCDKTDNLWLNLTDGMIFCGRKLWDGGGGNNHSMDHYCKTGFPLSVKLGTISSNGADVFSYDEDDLVNDPQLEKHLKHFGIDLAAMEKTEKSMIELELDYNQKWEFHEIQEEGNKLTPVYGPGYTGMVNMGNSCYLNSVIQALVMIPDIVRVYWDGADRIFRNCSLVPCDDFNVQFAKVVSGLLSGRYSRADLEERRGIRPAAFRLLINRGNAEFASNRQQDVEEFMRYLFERLEQNKRGIGCVDVVSAWRFSLQEKLTCLESGNVSYKQRPEVILSLPVPLLGLEQQQIDDRSSPLLNDENRPPSVVVVPVEPTQLSMMNGAGDVGNDAAAAATGVSTTTTTTTTTTRLASGVIGPKLRPTVSLMDCLKALVEPELLDNTKSPFTGRISSMEKQLHFNTFPDWLWIQMKKFTFAPDWRPLKLDVSIAVPDLLDMNEFRGSGPHVGKLTMEYAKDSDDEQQPSANPELVSQLMDMGFAEADVRTALIETANNLEIAVQWLLNGGVDGQGGGAGAGGAGSGGGLNNSSRSSNDVPSSEVQFRDGDGLYRLRGFISHIGSSAHTGHYVCHLLKGEQWIIYNDEKVALSEKPPKDLGYVFLYERISTD</sequence>
<comment type="caution">
    <text evidence="20">The sequence shown here is derived from an EMBL/GenBank/DDBJ whole genome shotgun (WGS) entry which is preliminary data.</text>
</comment>
<dbReference type="InterPro" id="IPR016652">
    <property type="entry name" value="Ubiquitinyl_hydrolase"/>
</dbReference>
<organism evidence="20 21">
    <name type="scientific">Trichinella zimbabwensis</name>
    <dbReference type="NCBI Taxonomy" id="268475"/>
    <lineage>
        <taxon>Eukaryota</taxon>
        <taxon>Metazoa</taxon>
        <taxon>Ecdysozoa</taxon>
        <taxon>Nematoda</taxon>
        <taxon>Enoplea</taxon>
        <taxon>Dorylaimia</taxon>
        <taxon>Trichinellida</taxon>
        <taxon>Trichinellidae</taxon>
        <taxon>Trichinella</taxon>
    </lineage>
</organism>
<dbReference type="Pfam" id="PF00443">
    <property type="entry name" value="UCH"/>
    <property type="match status" value="1"/>
</dbReference>
<dbReference type="SMART" id="SM00165">
    <property type="entry name" value="UBA"/>
    <property type="match status" value="1"/>
</dbReference>
<dbReference type="Pfam" id="PF02148">
    <property type="entry name" value="zf-UBP"/>
    <property type="match status" value="1"/>
</dbReference>
<dbReference type="PROSITE" id="PS00973">
    <property type="entry name" value="USP_2"/>
    <property type="match status" value="1"/>
</dbReference>
<keyword evidence="8 11" id="KW-0378">Hydrolase</keyword>
<feature type="binding site" evidence="13">
    <location>
        <position position="215"/>
    </location>
    <ligand>
        <name>Zn(2+)</name>
        <dbReference type="ChEBI" id="CHEBI:29105"/>
    </ligand>
</feature>
<keyword evidence="7 11" id="KW-0833">Ubl conjugation pathway</keyword>
<dbReference type="GO" id="GO:0004843">
    <property type="term" value="F:cysteine-type deubiquitinase activity"/>
    <property type="evidence" value="ECO:0007669"/>
    <property type="project" value="UniProtKB-UniRule"/>
</dbReference>
<feature type="domain" description="UBP-type" evidence="19">
    <location>
        <begin position="152"/>
        <end position="266"/>
    </location>
</feature>
<evidence type="ECO:0000313" key="20">
    <source>
        <dbReference type="EMBL" id="KRZ13104.1"/>
    </source>
</evidence>
<dbReference type="GO" id="GO:0005829">
    <property type="term" value="C:cytosol"/>
    <property type="evidence" value="ECO:0007669"/>
    <property type="project" value="TreeGrafter"/>
</dbReference>
<protein>
    <recommendedName>
        <fullName evidence="11 15">Ubiquitin carboxyl-terminal hydrolase</fullName>
        <ecNumber evidence="11 15">3.4.19.12</ecNumber>
    </recommendedName>
</protein>